<comment type="caution">
    <text evidence="2">The sequence shown here is derived from an EMBL/GenBank/DDBJ whole genome shotgun (WGS) entry which is preliminary data.</text>
</comment>
<feature type="signal peptide" evidence="1">
    <location>
        <begin position="1"/>
        <end position="20"/>
    </location>
</feature>
<evidence type="ECO:0008006" key="4">
    <source>
        <dbReference type="Google" id="ProtNLM"/>
    </source>
</evidence>
<evidence type="ECO:0000313" key="2">
    <source>
        <dbReference type="EMBL" id="KAK8786859.1"/>
    </source>
</evidence>
<dbReference type="EMBL" id="JARKHS020002330">
    <property type="protein sequence ID" value="KAK8786859.1"/>
    <property type="molecule type" value="Genomic_DNA"/>
</dbReference>
<gene>
    <name evidence="2" type="ORF">V5799_023364</name>
</gene>
<dbReference type="Proteomes" id="UP001321473">
    <property type="component" value="Unassembled WGS sequence"/>
</dbReference>
<dbReference type="AlphaFoldDB" id="A0AAQ4FI01"/>
<evidence type="ECO:0000256" key="1">
    <source>
        <dbReference type="SAM" id="SignalP"/>
    </source>
</evidence>
<reference evidence="2 3" key="1">
    <citation type="journal article" date="2023" name="Arcadia Sci">
        <title>De novo assembly of a long-read Amblyomma americanum tick genome.</title>
        <authorList>
            <person name="Chou S."/>
            <person name="Poskanzer K.E."/>
            <person name="Rollins M."/>
            <person name="Thuy-Boun P.S."/>
        </authorList>
    </citation>
    <scope>NUCLEOTIDE SEQUENCE [LARGE SCALE GENOMIC DNA]</scope>
    <source>
        <strain evidence="2">F_SG_1</strain>
        <tissue evidence="2">Salivary glands</tissue>
    </source>
</reference>
<keyword evidence="3" id="KW-1185">Reference proteome</keyword>
<keyword evidence="1" id="KW-0732">Signal</keyword>
<evidence type="ECO:0000313" key="3">
    <source>
        <dbReference type="Proteomes" id="UP001321473"/>
    </source>
</evidence>
<protein>
    <recommendedName>
        <fullName evidence="4">Secreted protein</fullName>
    </recommendedName>
</protein>
<proteinExistence type="predicted"/>
<name>A0AAQ4FI01_AMBAM</name>
<accession>A0AAQ4FI01</accession>
<sequence>MARIVAVIIISAIALATCSAYILPEEPDDNLDKAVEAATKRIANEAIQTGFILREVAEELSKKFGETDEYFFGDLWNQAKAAVKEAGNKIKQAAEDAVENIKSKAKDEALKVLGKILDKVGSGYAAEDSATKIDSVQALCKKIAEVGERLIDEGRRLGGQ</sequence>
<feature type="chain" id="PRO_5042965623" description="Secreted protein" evidence="1">
    <location>
        <begin position="21"/>
        <end position="160"/>
    </location>
</feature>
<organism evidence="2 3">
    <name type="scientific">Amblyomma americanum</name>
    <name type="common">Lone star tick</name>
    <dbReference type="NCBI Taxonomy" id="6943"/>
    <lineage>
        <taxon>Eukaryota</taxon>
        <taxon>Metazoa</taxon>
        <taxon>Ecdysozoa</taxon>
        <taxon>Arthropoda</taxon>
        <taxon>Chelicerata</taxon>
        <taxon>Arachnida</taxon>
        <taxon>Acari</taxon>
        <taxon>Parasitiformes</taxon>
        <taxon>Ixodida</taxon>
        <taxon>Ixodoidea</taxon>
        <taxon>Ixodidae</taxon>
        <taxon>Amblyomminae</taxon>
        <taxon>Amblyomma</taxon>
    </lineage>
</organism>